<accession>A0A6C0C0U7</accession>
<dbReference type="AlphaFoldDB" id="A0A6C0C0U7"/>
<name>A0A6C0C0U7_9ZZZZ</name>
<organism evidence="2">
    <name type="scientific">viral metagenome</name>
    <dbReference type="NCBI Taxonomy" id="1070528"/>
    <lineage>
        <taxon>unclassified sequences</taxon>
        <taxon>metagenomes</taxon>
        <taxon>organismal metagenomes</taxon>
    </lineage>
</organism>
<reference evidence="2" key="1">
    <citation type="journal article" date="2020" name="Nature">
        <title>Giant virus diversity and host interactions through global metagenomics.</title>
        <authorList>
            <person name="Schulz F."/>
            <person name="Roux S."/>
            <person name="Paez-Espino D."/>
            <person name="Jungbluth S."/>
            <person name="Walsh D.A."/>
            <person name="Denef V.J."/>
            <person name="McMahon K.D."/>
            <person name="Konstantinidis K.T."/>
            <person name="Eloe-Fadrosh E.A."/>
            <person name="Kyrpides N.C."/>
            <person name="Woyke T."/>
        </authorList>
    </citation>
    <scope>NUCLEOTIDE SEQUENCE</scope>
    <source>
        <strain evidence="2">GVMAG-M-3300020169-51</strain>
    </source>
</reference>
<keyword evidence="1" id="KW-0472">Membrane</keyword>
<feature type="transmembrane region" description="Helical" evidence="1">
    <location>
        <begin position="82"/>
        <end position="103"/>
    </location>
</feature>
<feature type="transmembrane region" description="Helical" evidence="1">
    <location>
        <begin position="12"/>
        <end position="33"/>
    </location>
</feature>
<proteinExistence type="predicted"/>
<protein>
    <submittedName>
        <fullName evidence="2">Uncharacterized protein</fullName>
    </submittedName>
</protein>
<evidence type="ECO:0000256" key="1">
    <source>
        <dbReference type="SAM" id="Phobius"/>
    </source>
</evidence>
<feature type="transmembrane region" description="Helical" evidence="1">
    <location>
        <begin position="53"/>
        <end position="70"/>
    </location>
</feature>
<evidence type="ECO:0000313" key="2">
    <source>
        <dbReference type="EMBL" id="QHS97389.1"/>
    </source>
</evidence>
<dbReference type="EMBL" id="MN739294">
    <property type="protein sequence ID" value="QHS97389.1"/>
    <property type="molecule type" value="Genomic_DNA"/>
</dbReference>
<keyword evidence="1" id="KW-0812">Transmembrane</keyword>
<sequence>MNFTKVFDSLCTPAQIYLGISLVTLLGIFAQNFTSNNTYTIGTYSVHLQHSNLMYFAFKLIYVLTWTFILQKLCKRGYGNISWFLVLLPYLLLFVLMGMFLLMNLKLV</sequence>
<keyword evidence="1" id="KW-1133">Transmembrane helix</keyword>